<gene>
    <name evidence="7" type="ORF">ACFQ1S_11485</name>
</gene>
<evidence type="ECO:0000256" key="3">
    <source>
        <dbReference type="ARBA" id="ARBA00022692"/>
    </source>
</evidence>
<dbReference type="PANTHER" id="PTHR23513:SF6">
    <property type="entry name" value="MAJOR FACILITATOR SUPERFAMILY ASSOCIATED DOMAIN-CONTAINING PROTEIN"/>
    <property type="match status" value="1"/>
</dbReference>
<dbReference type="InterPro" id="IPR036259">
    <property type="entry name" value="MFS_trans_sf"/>
</dbReference>
<comment type="subcellular location">
    <subcellularLocation>
        <location evidence="1">Cell membrane</location>
        <topology evidence="1">Multi-pass membrane protein</topology>
    </subcellularLocation>
</comment>
<keyword evidence="8" id="KW-1185">Reference proteome</keyword>
<feature type="transmembrane region" description="Helical" evidence="6">
    <location>
        <begin position="55"/>
        <end position="75"/>
    </location>
</feature>
<dbReference type="SUPFAM" id="SSF103473">
    <property type="entry name" value="MFS general substrate transporter"/>
    <property type="match status" value="1"/>
</dbReference>
<dbReference type="PANTHER" id="PTHR23513">
    <property type="entry name" value="INTEGRAL MEMBRANE EFFLUX PROTEIN-RELATED"/>
    <property type="match status" value="1"/>
</dbReference>
<comment type="caution">
    <text evidence="7">The sequence shown here is derived from an EMBL/GenBank/DDBJ whole genome shotgun (WGS) entry which is preliminary data.</text>
</comment>
<keyword evidence="2" id="KW-1003">Cell membrane</keyword>
<dbReference type="InterPro" id="IPR011701">
    <property type="entry name" value="MFS"/>
</dbReference>
<organism evidence="7 8">
    <name type="scientific">Kibdelosporangium lantanae</name>
    <dbReference type="NCBI Taxonomy" id="1497396"/>
    <lineage>
        <taxon>Bacteria</taxon>
        <taxon>Bacillati</taxon>
        <taxon>Actinomycetota</taxon>
        <taxon>Actinomycetes</taxon>
        <taxon>Pseudonocardiales</taxon>
        <taxon>Pseudonocardiaceae</taxon>
        <taxon>Kibdelosporangium</taxon>
    </lineage>
</organism>
<reference evidence="8" key="1">
    <citation type="journal article" date="2019" name="Int. J. Syst. Evol. Microbiol.">
        <title>The Global Catalogue of Microorganisms (GCM) 10K type strain sequencing project: providing services to taxonomists for standard genome sequencing and annotation.</title>
        <authorList>
            <consortium name="The Broad Institute Genomics Platform"/>
            <consortium name="The Broad Institute Genome Sequencing Center for Infectious Disease"/>
            <person name="Wu L."/>
            <person name="Ma J."/>
        </authorList>
    </citation>
    <scope>NUCLEOTIDE SEQUENCE [LARGE SCALE GENOMIC DNA]</scope>
    <source>
        <strain evidence="8">JCM 31486</strain>
    </source>
</reference>
<evidence type="ECO:0000313" key="7">
    <source>
        <dbReference type="EMBL" id="MFD1046141.1"/>
    </source>
</evidence>
<dbReference type="Proteomes" id="UP001597045">
    <property type="component" value="Unassembled WGS sequence"/>
</dbReference>
<keyword evidence="4 6" id="KW-1133">Transmembrane helix</keyword>
<dbReference type="Pfam" id="PF07690">
    <property type="entry name" value="MFS_1"/>
    <property type="match status" value="1"/>
</dbReference>
<evidence type="ECO:0000256" key="2">
    <source>
        <dbReference type="ARBA" id="ARBA00022475"/>
    </source>
</evidence>
<keyword evidence="5 6" id="KW-0472">Membrane</keyword>
<evidence type="ECO:0000256" key="4">
    <source>
        <dbReference type="ARBA" id="ARBA00022989"/>
    </source>
</evidence>
<name>A0ABW3M641_9PSEU</name>
<evidence type="ECO:0000313" key="8">
    <source>
        <dbReference type="Proteomes" id="UP001597045"/>
    </source>
</evidence>
<sequence length="178" mass="18687">MASTEKAATFRDVFRDAEFRAVWAADLLSIAGDQVTRVALSVLVYQRTHSAALTALTYALTFLPALAGPLLAGLADRYSRRNVMIVTNTARALLVGVMAIPDIPLPPLYALLIVVQLMAAPHDAARGAMLADILDGDRLVVGNSARNVTNQLAQMVGFASGGGVAALVNPYVALAIDA</sequence>
<dbReference type="EMBL" id="JBHTIS010000534">
    <property type="protein sequence ID" value="MFD1046141.1"/>
    <property type="molecule type" value="Genomic_DNA"/>
</dbReference>
<keyword evidence="3 6" id="KW-0812">Transmembrane</keyword>
<feature type="non-terminal residue" evidence="7">
    <location>
        <position position="178"/>
    </location>
</feature>
<accession>A0ABW3M641</accession>
<evidence type="ECO:0000256" key="6">
    <source>
        <dbReference type="SAM" id="Phobius"/>
    </source>
</evidence>
<proteinExistence type="predicted"/>
<protein>
    <submittedName>
        <fullName evidence="7">MFS transporter</fullName>
    </submittedName>
</protein>
<evidence type="ECO:0000256" key="5">
    <source>
        <dbReference type="ARBA" id="ARBA00023136"/>
    </source>
</evidence>
<evidence type="ECO:0000256" key="1">
    <source>
        <dbReference type="ARBA" id="ARBA00004651"/>
    </source>
</evidence>
<dbReference type="Gene3D" id="1.20.1250.20">
    <property type="entry name" value="MFS general substrate transporter like domains"/>
    <property type="match status" value="1"/>
</dbReference>